<feature type="compositionally biased region" description="Low complexity" evidence="1">
    <location>
        <begin position="95"/>
        <end position="109"/>
    </location>
</feature>
<proteinExistence type="predicted"/>
<reference evidence="2 3" key="2">
    <citation type="submission" date="2019-04" db="EMBL/GenBank/DDBJ databases">
        <title>The genome sequence of big-headed turtle.</title>
        <authorList>
            <person name="Gong S."/>
        </authorList>
    </citation>
    <scope>NUCLEOTIDE SEQUENCE [LARGE SCALE GENOMIC DNA]</scope>
    <source>
        <strain evidence="2">DO16091913</strain>
        <tissue evidence="2">Muscle</tissue>
    </source>
</reference>
<evidence type="ECO:0000313" key="2">
    <source>
        <dbReference type="EMBL" id="TFJ98876.1"/>
    </source>
</evidence>
<accession>A0A4D9DNR5</accession>
<dbReference type="AlphaFoldDB" id="A0A4D9DNR5"/>
<evidence type="ECO:0000313" key="3">
    <source>
        <dbReference type="Proteomes" id="UP000297703"/>
    </source>
</evidence>
<reference evidence="2 3" key="1">
    <citation type="submission" date="2019-04" db="EMBL/GenBank/DDBJ databases">
        <title>Draft genome of the big-headed turtle Platysternon megacephalum.</title>
        <authorList>
            <person name="Gong S."/>
        </authorList>
    </citation>
    <scope>NUCLEOTIDE SEQUENCE [LARGE SCALE GENOMIC DNA]</scope>
    <source>
        <strain evidence="2">DO16091913</strain>
        <tissue evidence="2">Muscle</tissue>
    </source>
</reference>
<feature type="region of interest" description="Disordered" evidence="1">
    <location>
        <begin position="89"/>
        <end position="109"/>
    </location>
</feature>
<evidence type="ECO:0000256" key="1">
    <source>
        <dbReference type="SAM" id="MobiDB-lite"/>
    </source>
</evidence>
<keyword evidence="3" id="KW-1185">Reference proteome</keyword>
<name>A0A4D9DNR5_9SAUR</name>
<organism evidence="2 3">
    <name type="scientific">Platysternon megacephalum</name>
    <name type="common">big-headed turtle</name>
    <dbReference type="NCBI Taxonomy" id="55544"/>
    <lineage>
        <taxon>Eukaryota</taxon>
        <taxon>Metazoa</taxon>
        <taxon>Chordata</taxon>
        <taxon>Craniata</taxon>
        <taxon>Vertebrata</taxon>
        <taxon>Euteleostomi</taxon>
        <taxon>Archelosauria</taxon>
        <taxon>Testudinata</taxon>
        <taxon>Testudines</taxon>
        <taxon>Cryptodira</taxon>
        <taxon>Durocryptodira</taxon>
        <taxon>Testudinoidea</taxon>
        <taxon>Platysternidae</taxon>
        <taxon>Platysternon</taxon>
    </lineage>
</organism>
<gene>
    <name evidence="2" type="ORF">DR999_PMT19169</name>
</gene>
<protein>
    <submittedName>
        <fullName evidence="2">Uncharacterized protein</fullName>
    </submittedName>
</protein>
<dbReference type="Proteomes" id="UP000297703">
    <property type="component" value="Unassembled WGS sequence"/>
</dbReference>
<dbReference type="EMBL" id="QXTE01000363">
    <property type="protein sequence ID" value="TFJ98876.1"/>
    <property type="molecule type" value="Genomic_DNA"/>
</dbReference>
<comment type="caution">
    <text evidence="2">The sequence shown here is derived from an EMBL/GenBank/DDBJ whole genome shotgun (WGS) entry which is preliminary data.</text>
</comment>
<sequence length="109" mass="11873">MNPHWGKFKGDSRVGVNQSCPIRTAVCYHAPNWQVALWDKNAAHCHKAHGEQWVTNHPILACGFSVEPLSLSQGSCKWLAHSGFPVRPLPVTGDSHPTSSPSSASHSPR</sequence>